<keyword evidence="4" id="KW-1185">Reference proteome</keyword>
<dbReference type="SMART" id="SM00477">
    <property type="entry name" value="NUC"/>
    <property type="match status" value="1"/>
</dbReference>
<name>A0ABM7S832_9FLAO</name>
<organism evidence="3 4">
    <name type="scientific">Flavobacterium okayamense</name>
    <dbReference type="NCBI Taxonomy" id="2830782"/>
    <lineage>
        <taxon>Bacteria</taxon>
        <taxon>Pseudomonadati</taxon>
        <taxon>Bacteroidota</taxon>
        <taxon>Flavobacteriia</taxon>
        <taxon>Flavobacteriales</taxon>
        <taxon>Flavobacteriaceae</taxon>
        <taxon>Flavobacterium</taxon>
    </lineage>
</organism>
<dbReference type="InterPro" id="IPR001604">
    <property type="entry name" value="Endo_G_ENPP1-like_dom"/>
</dbReference>
<dbReference type="Pfam" id="PF01223">
    <property type="entry name" value="Endonuclease_NS"/>
    <property type="match status" value="1"/>
</dbReference>
<dbReference type="PANTHER" id="PTHR13966:SF5">
    <property type="entry name" value="ENDONUCLEASE G, MITOCHONDRIAL"/>
    <property type="match status" value="1"/>
</dbReference>
<dbReference type="Proteomes" id="UP000825258">
    <property type="component" value="Chromosome"/>
</dbReference>
<dbReference type="GO" id="GO:0004519">
    <property type="term" value="F:endonuclease activity"/>
    <property type="evidence" value="ECO:0007669"/>
    <property type="project" value="UniProtKB-KW"/>
</dbReference>
<dbReference type="SUPFAM" id="SSF54060">
    <property type="entry name" value="His-Me finger endonucleases"/>
    <property type="match status" value="1"/>
</dbReference>
<dbReference type="PROSITE" id="PS51257">
    <property type="entry name" value="PROKAR_LIPOPROTEIN"/>
    <property type="match status" value="1"/>
</dbReference>
<dbReference type="Gene3D" id="3.40.570.10">
    <property type="entry name" value="Extracellular Endonuclease, subunit A"/>
    <property type="match status" value="1"/>
</dbReference>
<dbReference type="SMART" id="SM00892">
    <property type="entry name" value="Endonuclease_NS"/>
    <property type="match status" value="1"/>
</dbReference>
<dbReference type="EMBL" id="AP024749">
    <property type="protein sequence ID" value="BCY27495.1"/>
    <property type="molecule type" value="Genomic_DNA"/>
</dbReference>
<evidence type="ECO:0000259" key="1">
    <source>
        <dbReference type="SMART" id="SM00477"/>
    </source>
</evidence>
<feature type="domain" description="ENPP1-3/EXOG-like endonuclease/phosphodiesterase" evidence="1">
    <location>
        <begin position="54"/>
        <end position="244"/>
    </location>
</feature>
<feature type="domain" description="DNA/RNA non-specific endonuclease/pyrophosphatase/phosphodiesterase" evidence="2">
    <location>
        <begin position="53"/>
        <end position="244"/>
    </location>
</feature>
<keyword evidence="3" id="KW-0378">Hydrolase</keyword>
<accession>A0ABM7S832</accession>
<dbReference type="RefSeq" id="WP_221259113.1">
    <property type="nucleotide sequence ID" value="NZ_AP024749.1"/>
</dbReference>
<proteinExistence type="predicted"/>
<dbReference type="PANTHER" id="PTHR13966">
    <property type="entry name" value="ENDONUCLEASE RELATED"/>
    <property type="match status" value="1"/>
</dbReference>
<keyword evidence="3" id="KW-0255">Endonuclease</keyword>
<evidence type="ECO:0000313" key="3">
    <source>
        <dbReference type="EMBL" id="BCY27495.1"/>
    </source>
</evidence>
<dbReference type="InterPro" id="IPR044925">
    <property type="entry name" value="His-Me_finger_sf"/>
</dbReference>
<sequence>MNFNKILLLFVFLLFVIACKEVIIVEDDSSFSSNETVGEFNYLPTNTTNAVYTHNTYTLSYAEEFEQAEWVAYYLDKEDIKYINYKRPLFEVDDEVITGSAHWRNFKNSGYNKGHLLPAGDRRASYEEFEETFLTSNISPQKYKFNSGIWNRLEQKVRYWAGKYDGLYVVTAGVLSSDLETIGYEDVAVPKYFYKVLLTNDRTRMIGFLVPHKDSNKPLYEFVVSVDSIEKITGLDFFPELEDTLESQLESNSSYKDWSF</sequence>
<dbReference type="InterPro" id="IPR020821">
    <property type="entry name" value="ENPP1-3/EXOG-like_nuc-like"/>
</dbReference>
<evidence type="ECO:0000313" key="4">
    <source>
        <dbReference type="Proteomes" id="UP000825258"/>
    </source>
</evidence>
<protein>
    <submittedName>
        <fullName evidence="3">Endonuclease</fullName>
    </submittedName>
</protein>
<reference evidence="3 4" key="1">
    <citation type="submission" date="2021-06" db="EMBL/GenBank/DDBJ databases">
        <title>Whole genome sequences of Flavobacterium sp. KK2020170 and assembly.</title>
        <authorList>
            <person name="Kitahara K."/>
            <person name="Miyoshi S."/>
            <person name="Uesaka K."/>
        </authorList>
    </citation>
    <scope>NUCLEOTIDE SEQUENCE [LARGE SCALE GENOMIC DNA]</scope>
    <source>
        <strain evidence="3 4">KK2020170</strain>
    </source>
</reference>
<dbReference type="InterPro" id="IPR044929">
    <property type="entry name" value="DNA/RNA_non-sp_Endonuclease_sf"/>
</dbReference>
<keyword evidence="3" id="KW-0540">Nuclease</keyword>
<gene>
    <name evidence="3" type="primary">nucA</name>
    <name evidence="3" type="ORF">KK2020170_03630</name>
</gene>
<evidence type="ECO:0000259" key="2">
    <source>
        <dbReference type="SMART" id="SM00892"/>
    </source>
</evidence>
<dbReference type="InterPro" id="IPR040255">
    <property type="entry name" value="Non-specific_endonuclease"/>
</dbReference>